<evidence type="ECO:0000256" key="5">
    <source>
        <dbReference type="ARBA" id="ARBA00022842"/>
    </source>
</evidence>
<protein>
    <submittedName>
        <fullName evidence="9">Bifunctional [glutamate--ammonia ligase]-adenylyl-L-tyrosine phosphorylase/[glutamate--ammonia-ligase] adenylyltransferase</fullName>
        <ecNumber evidence="9">2.7.7.42</ecNumber>
        <ecNumber evidence="9">2.7.7.89</ecNumber>
    </submittedName>
</protein>
<name>A0A418NPC9_9SPHN</name>
<keyword evidence="3" id="KW-0547">Nucleotide-binding</keyword>
<dbReference type="SUPFAM" id="SSF81301">
    <property type="entry name" value="Nucleotidyltransferase"/>
    <property type="match status" value="2"/>
</dbReference>
<feature type="domain" description="PII-uridylyltransferase/Glutamine-synthetase adenylyltransferase" evidence="8">
    <location>
        <begin position="260"/>
        <end position="394"/>
    </location>
</feature>
<dbReference type="PANTHER" id="PTHR30621">
    <property type="entry name" value="GLUTAMINE SYNTHETASE ADENYLYLTRANSFERASE"/>
    <property type="match status" value="1"/>
</dbReference>
<sequence>MTVDWQSALQRAQAHSPFLKRAMDNREELAALLRDGKGEDALAHAKAEGEAHADTGTALRRERLSLAMVLAIGDLAGAFDLTRVMTELSDFADRALDAALLAVVRKRVEDADTSGFTALALGKQGARELNYSSDIDPILLFDPERLARRERDEPGEAAQRYARQLVEMLGQHTGDGYVLRVDLRLRPASEVTPLAISFNAAISHYESSALAWERAAYIRARAAAGDVAAGEHFLDEIRSFIWRRSLDFTAIEEVRRLTMRIREAYKGTREVGPGFDIKKGRGGIREIEFYAQTHQLIYGGRNPALRQRGTRAALDALAEAQIIGAEDARVLGESYDRLRTIEHRLQMVNDRQTHALPETAEKIDTVARLDGLPDAAALVEEVRAICDRVAARYDDLLGEDEETAHPGVTVPTDFRDHFEARVEHWRGSLRALRSEEARMAFAAIEDELLAALAAAPDPDHAMARWETLLERLPTAINLFRLFEQRPGLLDRVLRILTLAKPLADALARRVELLDALIDPHALDLPGSIETLAARMEAAEDSDTESRLDRLRQVVGEERFALGAQMVECRHDPLDIAEGLCRVAEAAVRTGADAAIADFREKHGEIPGSELVILGLGRLGGGALTHASDLDVVFLFTDPAEWGAESDGERPLSTALYYNRLAARVTAALSVPTAEGALYEIDTRLRPQGAQGPLATGFEAFERYQHDSAWTWEHMALARARPIYGSPAAQIRLCEMIDDVLCKPRDPDTLKTEVLHMRGEMLAAKPPTGPLDVKLMRGGLIDSEFLVHYLQLRERLGFDPAMEKAIGTLASAGHLPESYVHHHLAITRYLVAVRLFAPDGAEPAEAHRAVLAEACGQDSYKALLQSLDEARQGIATQWAEHLGEKLEID</sequence>
<dbReference type="RefSeq" id="WP_119587992.1">
    <property type="nucleotide sequence ID" value="NZ_CAWODQ010000029.1"/>
</dbReference>
<dbReference type="GO" id="GO:0016874">
    <property type="term" value="F:ligase activity"/>
    <property type="evidence" value="ECO:0007669"/>
    <property type="project" value="UniProtKB-KW"/>
</dbReference>
<keyword evidence="9" id="KW-0436">Ligase</keyword>
<reference evidence="9 10" key="1">
    <citation type="submission" date="2018-08" db="EMBL/GenBank/DDBJ databases">
        <title>Erythrobacter zhengii sp.nov., a bacterium isolated from deep-sea sediment.</title>
        <authorList>
            <person name="Fang C."/>
            <person name="Wu Y.-H."/>
            <person name="Sun C."/>
            <person name="Wang H."/>
            <person name="Cheng H."/>
            <person name="Meng F.-X."/>
            <person name="Wang C.-S."/>
            <person name="Xu X.-W."/>
        </authorList>
    </citation>
    <scope>NUCLEOTIDE SEQUENCE [LARGE SCALE GENOMIC DNA]</scope>
    <source>
        <strain evidence="9 10">V18</strain>
    </source>
</reference>
<dbReference type="Proteomes" id="UP000286576">
    <property type="component" value="Unassembled WGS sequence"/>
</dbReference>
<dbReference type="GO" id="GO:0005524">
    <property type="term" value="F:ATP binding"/>
    <property type="evidence" value="ECO:0007669"/>
    <property type="project" value="UniProtKB-KW"/>
</dbReference>
<dbReference type="GO" id="GO:0005829">
    <property type="term" value="C:cytosol"/>
    <property type="evidence" value="ECO:0007669"/>
    <property type="project" value="TreeGrafter"/>
</dbReference>
<dbReference type="PANTHER" id="PTHR30621:SF0">
    <property type="entry name" value="BIFUNCTIONAL GLUTAMINE SYNTHETASE ADENYLYLTRANSFERASE_ADENYLYL-REMOVING ENZYME"/>
    <property type="match status" value="1"/>
</dbReference>
<dbReference type="GO" id="GO:0000820">
    <property type="term" value="P:regulation of glutamine family amino acid metabolic process"/>
    <property type="evidence" value="ECO:0007669"/>
    <property type="project" value="TreeGrafter"/>
</dbReference>
<evidence type="ECO:0000259" key="8">
    <source>
        <dbReference type="Pfam" id="PF08335"/>
    </source>
</evidence>
<dbReference type="AlphaFoldDB" id="A0A418NPC9"/>
<dbReference type="EC" id="2.7.7.89" evidence="9"/>
<dbReference type="Pfam" id="PF03710">
    <property type="entry name" value="GlnE"/>
    <property type="match status" value="2"/>
</dbReference>
<evidence type="ECO:0000256" key="2">
    <source>
        <dbReference type="ARBA" id="ARBA00022695"/>
    </source>
</evidence>
<dbReference type="Gene3D" id="1.20.120.330">
    <property type="entry name" value="Nucleotidyltransferases domain 2"/>
    <property type="match status" value="2"/>
</dbReference>
<keyword evidence="1 9" id="KW-0808">Transferase</keyword>
<evidence type="ECO:0000313" key="10">
    <source>
        <dbReference type="Proteomes" id="UP000286576"/>
    </source>
</evidence>
<keyword evidence="2 9" id="KW-0548">Nucleotidyltransferase</keyword>
<evidence type="ECO:0000256" key="3">
    <source>
        <dbReference type="ARBA" id="ARBA00022741"/>
    </source>
</evidence>
<dbReference type="CDD" id="cd05401">
    <property type="entry name" value="NT_GlnE_GlnD_like"/>
    <property type="match status" value="2"/>
</dbReference>
<evidence type="ECO:0000256" key="1">
    <source>
        <dbReference type="ARBA" id="ARBA00022679"/>
    </source>
</evidence>
<feature type="domain" description="Glutamate-ammonia ligase adenylyltransferase repeated" evidence="7">
    <location>
        <begin position="35"/>
        <end position="234"/>
    </location>
</feature>
<evidence type="ECO:0000259" key="7">
    <source>
        <dbReference type="Pfam" id="PF03710"/>
    </source>
</evidence>
<proteinExistence type="predicted"/>
<dbReference type="GO" id="GO:0008882">
    <property type="term" value="F:[glutamate-ammonia-ligase] adenylyltransferase activity"/>
    <property type="evidence" value="ECO:0007669"/>
    <property type="project" value="UniProtKB-EC"/>
</dbReference>
<dbReference type="NCBIfam" id="NF008292">
    <property type="entry name" value="PRK11072.1"/>
    <property type="match status" value="1"/>
</dbReference>
<evidence type="ECO:0000256" key="6">
    <source>
        <dbReference type="ARBA" id="ARBA00023268"/>
    </source>
</evidence>
<dbReference type="Gene3D" id="3.30.460.10">
    <property type="entry name" value="Beta Polymerase, domain 2"/>
    <property type="match status" value="2"/>
</dbReference>
<keyword evidence="5" id="KW-0460">Magnesium</keyword>
<gene>
    <name evidence="9" type="ORF">D2V07_16325</name>
</gene>
<dbReference type="InterPro" id="IPR043519">
    <property type="entry name" value="NT_sf"/>
</dbReference>
<keyword evidence="10" id="KW-1185">Reference proteome</keyword>
<dbReference type="InterPro" id="IPR023057">
    <property type="entry name" value="GlnE"/>
</dbReference>
<feature type="domain" description="Glutamate-ammonia ligase adenylyltransferase repeated" evidence="7">
    <location>
        <begin position="490"/>
        <end position="731"/>
    </location>
</feature>
<dbReference type="OrthoDB" id="9759366at2"/>
<evidence type="ECO:0000313" key="9">
    <source>
        <dbReference type="EMBL" id="RIV83682.1"/>
    </source>
</evidence>
<dbReference type="SUPFAM" id="SSF81593">
    <property type="entry name" value="Nucleotidyltransferase substrate binding subunit/domain"/>
    <property type="match status" value="2"/>
</dbReference>
<keyword evidence="4" id="KW-0067">ATP-binding</keyword>
<dbReference type="Pfam" id="PF08335">
    <property type="entry name" value="GlnD_UR_UTase"/>
    <property type="match status" value="1"/>
</dbReference>
<dbReference type="GO" id="GO:0047388">
    <property type="term" value="F:[glutamine synthetase]-adenylyl-L-tyrosine phosphorylase activity"/>
    <property type="evidence" value="ECO:0007669"/>
    <property type="project" value="UniProtKB-EC"/>
</dbReference>
<dbReference type="EC" id="2.7.7.42" evidence="9"/>
<keyword evidence="6" id="KW-0511">Multifunctional enzyme</keyword>
<dbReference type="InterPro" id="IPR005190">
    <property type="entry name" value="GlnE_rpt_dom"/>
</dbReference>
<accession>A0A418NPC9</accession>
<evidence type="ECO:0000256" key="4">
    <source>
        <dbReference type="ARBA" id="ARBA00022840"/>
    </source>
</evidence>
<dbReference type="InterPro" id="IPR013546">
    <property type="entry name" value="PII_UdlTrfase/GS_AdlTrfase"/>
</dbReference>
<dbReference type="EMBL" id="QXFL01000009">
    <property type="protein sequence ID" value="RIV83682.1"/>
    <property type="molecule type" value="Genomic_DNA"/>
</dbReference>
<organism evidence="9 10">
    <name type="scientific">Aurantiacibacter zhengii</name>
    <dbReference type="NCBI Taxonomy" id="2307003"/>
    <lineage>
        <taxon>Bacteria</taxon>
        <taxon>Pseudomonadati</taxon>
        <taxon>Pseudomonadota</taxon>
        <taxon>Alphaproteobacteria</taxon>
        <taxon>Sphingomonadales</taxon>
        <taxon>Erythrobacteraceae</taxon>
        <taxon>Aurantiacibacter</taxon>
    </lineage>
</organism>
<comment type="caution">
    <text evidence="9">The sequence shown here is derived from an EMBL/GenBank/DDBJ whole genome shotgun (WGS) entry which is preliminary data.</text>
</comment>